<reference evidence="1 2" key="1">
    <citation type="submission" date="2022-08" db="EMBL/GenBank/DDBJ databases">
        <title>Reclassification of Massilia species as members of the genera Telluria, Duganella, Pseudoduganella, Mokoshia gen. nov. and Zemynaea gen. nov. using orthogonal and non-orthogonal genome-based approaches.</title>
        <authorList>
            <person name="Bowman J.P."/>
        </authorList>
    </citation>
    <scope>NUCLEOTIDE SEQUENCE [LARGE SCALE GENOMIC DNA]</scope>
    <source>
        <strain evidence="1 2">JCM 31316</strain>
    </source>
</reference>
<dbReference type="Gene3D" id="1.25.40.10">
    <property type="entry name" value="Tetratricopeptide repeat domain"/>
    <property type="match status" value="1"/>
</dbReference>
<sequence length="245" mass="26400">MMIPLHRALLPAALLAALLAVLLAGCGRAPLPAEIEAVSMDAVQRGDEAAERRLHAWADDGIPVAERELALLYRVRHREDQARGLFLRAARNGDADAAYRLGDLERERAQDDGTNARAAQWYRQAAQQGHARAALALALLLKNGSGVPVDKAAAAHWLGVAARAGDAHAMFLLSNAYADGDGVAADPRRARDLLERAADHDYPAALQQLALVKQTGDALTPKDPAEADQLLKEAAEHRRSNARRF</sequence>
<dbReference type="InterPro" id="IPR011990">
    <property type="entry name" value="TPR-like_helical_dom_sf"/>
</dbReference>
<keyword evidence="2" id="KW-1185">Reference proteome</keyword>
<dbReference type="InterPro" id="IPR006597">
    <property type="entry name" value="Sel1-like"/>
</dbReference>
<dbReference type="PANTHER" id="PTHR11102:SF160">
    <property type="entry name" value="ERAD-ASSOCIATED E3 UBIQUITIN-PROTEIN LIGASE COMPONENT HRD3"/>
    <property type="match status" value="1"/>
</dbReference>
<dbReference type="EMBL" id="JANUGW010000006">
    <property type="protein sequence ID" value="MCS0582024.1"/>
    <property type="molecule type" value="Genomic_DNA"/>
</dbReference>
<proteinExistence type="predicted"/>
<protein>
    <submittedName>
        <fullName evidence="1">Sel1 repeat family protein</fullName>
    </submittedName>
</protein>
<dbReference type="PANTHER" id="PTHR11102">
    <property type="entry name" value="SEL-1-LIKE PROTEIN"/>
    <property type="match status" value="1"/>
</dbReference>
<gene>
    <name evidence="1" type="ORF">NX784_10515</name>
</gene>
<dbReference type="SMART" id="SM00671">
    <property type="entry name" value="SEL1"/>
    <property type="match status" value="5"/>
</dbReference>
<name>A0ABT1ZQ57_9BURK</name>
<dbReference type="RefSeq" id="WP_258816597.1">
    <property type="nucleotide sequence ID" value="NZ_JANUGW010000006.1"/>
</dbReference>
<dbReference type="InterPro" id="IPR050767">
    <property type="entry name" value="Sel1_AlgK"/>
</dbReference>
<evidence type="ECO:0000313" key="2">
    <source>
        <dbReference type="Proteomes" id="UP001204151"/>
    </source>
</evidence>
<dbReference type="SUPFAM" id="SSF81901">
    <property type="entry name" value="HCP-like"/>
    <property type="match status" value="1"/>
</dbReference>
<comment type="caution">
    <text evidence="1">The sequence shown here is derived from an EMBL/GenBank/DDBJ whole genome shotgun (WGS) entry which is preliminary data.</text>
</comment>
<dbReference type="Proteomes" id="UP001204151">
    <property type="component" value="Unassembled WGS sequence"/>
</dbReference>
<organism evidence="1 2">
    <name type="scientific">Massilia pinisoli</name>
    <dbReference type="NCBI Taxonomy" id="1772194"/>
    <lineage>
        <taxon>Bacteria</taxon>
        <taxon>Pseudomonadati</taxon>
        <taxon>Pseudomonadota</taxon>
        <taxon>Betaproteobacteria</taxon>
        <taxon>Burkholderiales</taxon>
        <taxon>Oxalobacteraceae</taxon>
        <taxon>Telluria group</taxon>
        <taxon>Massilia</taxon>
    </lineage>
</organism>
<accession>A0ABT1ZQ57</accession>
<evidence type="ECO:0000313" key="1">
    <source>
        <dbReference type="EMBL" id="MCS0582024.1"/>
    </source>
</evidence>
<dbReference type="PROSITE" id="PS51257">
    <property type="entry name" value="PROKAR_LIPOPROTEIN"/>
    <property type="match status" value="1"/>
</dbReference>
<dbReference type="Pfam" id="PF08238">
    <property type="entry name" value="Sel1"/>
    <property type="match status" value="5"/>
</dbReference>